<dbReference type="InterPro" id="IPR049730">
    <property type="entry name" value="SNF2/RAD54-like_C"/>
</dbReference>
<evidence type="ECO:0000256" key="1">
    <source>
        <dbReference type="ARBA" id="ARBA00022741"/>
    </source>
</evidence>
<dbReference type="GO" id="GO:0005524">
    <property type="term" value="F:ATP binding"/>
    <property type="evidence" value="ECO:0007669"/>
    <property type="project" value="UniProtKB-KW"/>
</dbReference>
<protein>
    <submittedName>
        <fullName evidence="4">Transcription termination factor, RNA polymerase II</fullName>
    </submittedName>
</protein>
<dbReference type="GO" id="GO:0008094">
    <property type="term" value="F:ATP-dependent activity, acting on DNA"/>
    <property type="evidence" value="ECO:0007669"/>
    <property type="project" value="TreeGrafter"/>
</dbReference>
<dbReference type="Gene3D" id="3.40.50.300">
    <property type="entry name" value="P-loop containing nucleotide triphosphate hydrolases"/>
    <property type="match status" value="1"/>
</dbReference>
<accession>A0AAD5WLJ9</accession>
<evidence type="ECO:0000256" key="3">
    <source>
        <dbReference type="ARBA" id="ARBA00022840"/>
    </source>
</evidence>
<dbReference type="InterPro" id="IPR050628">
    <property type="entry name" value="SNF2_RAD54_helicase_TF"/>
</dbReference>
<evidence type="ECO:0000313" key="5">
    <source>
        <dbReference type="Proteomes" id="UP001196413"/>
    </source>
</evidence>
<keyword evidence="3" id="KW-0067">ATP-binding</keyword>
<keyword evidence="1" id="KW-0547">Nucleotide-binding</keyword>
<sequence length="82" mass="9438">MDLHWNPALELQACDRVHRMGQTREVHIHKLIMKGSIEERVLALQLKKMELAVSVLKGAASKKNVNLTMADLRFLFDLQSDR</sequence>
<dbReference type="GO" id="GO:0005634">
    <property type="term" value="C:nucleus"/>
    <property type="evidence" value="ECO:0007669"/>
    <property type="project" value="TreeGrafter"/>
</dbReference>
<dbReference type="AlphaFoldDB" id="A0AAD5WLJ9"/>
<keyword evidence="5" id="KW-1185">Reference proteome</keyword>
<reference evidence="4" key="1">
    <citation type="submission" date="2021-06" db="EMBL/GenBank/DDBJ databases">
        <title>Parelaphostrongylus tenuis whole genome reference sequence.</title>
        <authorList>
            <person name="Garwood T.J."/>
            <person name="Larsen P.A."/>
            <person name="Fountain-Jones N.M."/>
            <person name="Garbe J.R."/>
            <person name="Macchietto M.G."/>
            <person name="Kania S.A."/>
            <person name="Gerhold R.W."/>
            <person name="Richards J.E."/>
            <person name="Wolf T.M."/>
        </authorList>
    </citation>
    <scope>NUCLEOTIDE SEQUENCE</scope>
    <source>
        <strain evidence="4">MNPRO001-30</strain>
        <tissue evidence="4">Meninges</tissue>
    </source>
</reference>
<evidence type="ECO:0000256" key="2">
    <source>
        <dbReference type="ARBA" id="ARBA00022801"/>
    </source>
</evidence>
<dbReference type="GO" id="GO:0016787">
    <property type="term" value="F:hydrolase activity"/>
    <property type="evidence" value="ECO:0007669"/>
    <property type="project" value="UniProtKB-KW"/>
</dbReference>
<gene>
    <name evidence="4" type="primary">TTF2_2</name>
    <name evidence="4" type="ORF">KIN20_036888</name>
</gene>
<organism evidence="4 5">
    <name type="scientific">Parelaphostrongylus tenuis</name>
    <name type="common">Meningeal worm</name>
    <dbReference type="NCBI Taxonomy" id="148309"/>
    <lineage>
        <taxon>Eukaryota</taxon>
        <taxon>Metazoa</taxon>
        <taxon>Ecdysozoa</taxon>
        <taxon>Nematoda</taxon>
        <taxon>Chromadorea</taxon>
        <taxon>Rhabditida</taxon>
        <taxon>Rhabditina</taxon>
        <taxon>Rhabditomorpha</taxon>
        <taxon>Strongyloidea</taxon>
        <taxon>Metastrongylidae</taxon>
        <taxon>Parelaphostrongylus</taxon>
    </lineage>
</organism>
<name>A0AAD5WLJ9_PARTN</name>
<dbReference type="PANTHER" id="PTHR45626:SF50">
    <property type="entry name" value="TRANSCRIPTION TERMINATION FACTOR 2"/>
    <property type="match status" value="1"/>
</dbReference>
<dbReference type="PANTHER" id="PTHR45626">
    <property type="entry name" value="TRANSCRIPTION TERMINATION FACTOR 2-RELATED"/>
    <property type="match status" value="1"/>
</dbReference>
<proteinExistence type="predicted"/>
<keyword evidence="2" id="KW-0378">Hydrolase</keyword>
<evidence type="ECO:0000313" key="4">
    <source>
        <dbReference type="EMBL" id="KAJ1374241.1"/>
    </source>
</evidence>
<dbReference type="SUPFAM" id="SSF52540">
    <property type="entry name" value="P-loop containing nucleoside triphosphate hydrolases"/>
    <property type="match status" value="1"/>
</dbReference>
<comment type="caution">
    <text evidence="4">The sequence shown here is derived from an EMBL/GenBank/DDBJ whole genome shotgun (WGS) entry which is preliminary data.</text>
</comment>
<dbReference type="EMBL" id="JAHQIW010007416">
    <property type="protein sequence ID" value="KAJ1374241.1"/>
    <property type="molecule type" value="Genomic_DNA"/>
</dbReference>
<dbReference type="CDD" id="cd18793">
    <property type="entry name" value="SF2_C_SNF"/>
    <property type="match status" value="1"/>
</dbReference>
<dbReference type="Proteomes" id="UP001196413">
    <property type="component" value="Unassembled WGS sequence"/>
</dbReference>
<dbReference type="GO" id="GO:0006281">
    <property type="term" value="P:DNA repair"/>
    <property type="evidence" value="ECO:0007669"/>
    <property type="project" value="TreeGrafter"/>
</dbReference>
<dbReference type="InterPro" id="IPR027417">
    <property type="entry name" value="P-loop_NTPase"/>
</dbReference>